<evidence type="ECO:0000256" key="7">
    <source>
        <dbReference type="ARBA" id="ARBA00023136"/>
    </source>
</evidence>
<evidence type="ECO:0000256" key="2">
    <source>
        <dbReference type="ARBA" id="ARBA00004370"/>
    </source>
</evidence>
<dbReference type="PANTHER" id="PTHR33966:SF1">
    <property type="entry name" value="PROTEIN ODR-4 HOMOLOG"/>
    <property type="match status" value="1"/>
</dbReference>
<evidence type="ECO:0000256" key="4">
    <source>
        <dbReference type="ARBA" id="ARBA00020550"/>
    </source>
</evidence>
<keyword evidence="7" id="KW-0472">Membrane</keyword>
<comment type="similarity">
    <text evidence="3">Belongs to the ODR-4 family.</text>
</comment>
<keyword evidence="11" id="KW-1185">Reference proteome</keyword>
<dbReference type="PANTHER" id="PTHR33966">
    <property type="entry name" value="PROTEIN ODR-4 HOMOLOG"/>
    <property type="match status" value="1"/>
</dbReference>
<evidence type="ECO:0000313" key="10">
    <source>
        <dbReference type="EMBL" id="KAG8436524.1"/>
    </source>
</evidence>
<evidence type="ECO:0000256" key="3">
    <source>
        <dbReference type="ARBA" id="ARBA00010131"/>
    </source>
</evidence>
<name>A0A8T2IZH1_9PIPI</name>
<protein>
    <recommendedName>
        <fullName evidence="4">Protein odr-4 homolog</fullName>
    </recommendedName>
</protein>
<evidence type="ECO:0000256" key="8">
    <source>
        <dbReference type="SAM" id="MobiDB-lite"/>
    </source>
</evidence>
<dbReference type="GO" id="GO:0016020">
    <property type="term" value="C:membrane"/>
    <property type="evidence" value="ECO:0007669"/>
    <property type="project" value="UniProtKB-SubCell"/>
</dbReference>
<dbReference type="InterPro" id="IPR029454">
    <property type="entry name" value="ODR-4-like"/>
</dbReference>
<sequence length="345" mass="38792">MLPGGLLVLGVFLITSPDLSKDVQNALRKLVFAVEKSSMKNRLWHFEEGDVSERIALHICSATRKVTCRTFDVNDPKSTAKPADWKYQNFASSWLMIDCNVHLDVTIPLTSSSFQDQQKSTRLGLAKWAKEIENAVVLFNGQTKDINEDLFEDLKKSSRSANHSSPQIITTNILTSSPVIEDTRTTALVQSCKSSLTIHGVVKCRGYVHSNRPKVKDAVQAIKRDILNTTKDRCEILFEDIILNGLQREKDVWQLPQRVFVPIHGSSLLLCDYLFGDETANDLQSHFLEILDQDVQQDGLEFTEQKSSKTIAEEKENISQPQHTTGVQTNSSKSSSEIRLNKGFL</sequence>
<evidence type="ECO:0000256" key="6">
    <source>
        <dbReference type="ARBA" id="ARBA00022989"/>
    </source>
</evidence>
<dbReference type="Proteomes" id="UP000812440">
    <property type="component" value="Chromosome 4"/>
</dbReference>
<keyword evidence="5" id="KW-0812">Transmembrane</keyword>
<comment type="caution">
    <text evidence="10">The sequence shown here is derived from an EMBL/GenBank/DDBJ whole genome shotgun (WGS) entry which is preliminary data.</text>
</comment>
<proteinExistence type="inferred from homology"/>
<evidence type="ECO:0000256" key="9">
    <source>
        <dbReference type="SAM" id="SignalP"/>
    </source>
</evidence>
<reference evidence="10" key="1">
    <citation type="thesis" date="2020" institute="ProQuest LLC" country="789 East Eisenhower Parkway, Ann Arbor, MI, USA">
        <title>Comparative Genomics and Chromosome Evolution.</title>
        <authorList>
            <person name="Mudd A.B."/>
        </authorList>
    </citation>
    <scope>NUCLEOTIDE SEQUENCE</scope>
    <source>
        <strain evidence="10">Female2</strain>
        <tissue evidence="10">Blood</tissue>
    </source>
</reference>
<feature type="chain" id="PRO_5035949788" description="Protein odr-4 homolog" evidence="9">
    <location>
        <begin position="21"/>
        <end position="345"/>
    </location>
</feature>
<accession>A0A8T2IZH1</accession>
<dbReference type="EMBL" id="JAACNH010000007">
    <property type="protein sequence ID" value="KAG8436524.1"/>
    <property type="molecule type" value="Genomic_DNA"/>
</dbReference>
<gene>
    <name evidence="10" type="ORF">GDO86_007579</name>
</gene>
<dbReference type="GO" id="GO:0008104">
    <property type="term" value="P:intracellular protein localization"/>
    <property type="evidence" value="ECO:0007669"/>
    <property type="project" value="TreeGrafter"/>
</dbReference>
<feature type="region of interest" description="Disordered" evidence="8">
    <location>
        <begin position="310"/>
        <end position="345"/>
    </location>
</feature>
<dbReference type="AlphaFoldDB" id="A0A8T2IZH1"/>
<keyword evidence="9" id="KW-0732">Signal</keyword>
<comment type="subcellular location">
    <subcellularLocation>
        <location evidence="2">Membrane</location>
    </subcellularLocation>
</comment>
<dbReference type="OrthoDB" id="21458at2759"/>
<evidence type="ECO:0000256" key="1">
    <source>
        <dbReference type="ARBA" id="ARBA00003891"/>
    </source>
</evidence>
<evidence type="ECO:0000256" key="5">
    <source>
        <dbReference type="ARBA" id="ARBA00022692"/>
    </source>
</evidence>
<dbReference type="Pfam" id="PF14778">
    <property type="entry name" value="ODR4-like"/>
    <property type="match status" value="1"/>
</dbReference>
<organism evidence="10 11">
    <name type="scientific">Hymenochirus boettgeri</name>
    <name type="common">Congo dwarf clawed frog</name>
    <dbReference type="NCBI Taxonomy" id="247094"/>
    <lineage>
        <taxon>Eukaryota</taxon>
        <taxon>Metazoa</taxon>
        <taxon>Chordata</taxon>
        <taxon>Craniata</taxon>
        <taxon>Vertebrata</taxon>
        <taxon>Euteleostomi</taxon>
        <taxon>Amphibia</taxon>
        <taxon>Batrachia</taxon>
        <taxon>Anura</taxon>
        <taxon>Pipoidea</taxon>
        <taxon>Pipidae</taxon>
        <taxon>Pipinae</taxon>
        <taxon>Hymenochirus</taxon>
    </lineage>
</organism>
<feature type="signal peptide" evidence="9">
    <location>
        <begin position="1"/>
        <end position="20"/>
    </location>
</feature>
<dbReference type="GO" id="GO:0012505">
    <property type="term" value="C:endomembrane system"/>
    <property type="evidence" value="ECO:0007669"/>
    <property type="project" value="TreeGrafter"/>
</dbReference>
<keyword evidence="6" id="KW-1133">Transmembrane helix</keyword>
<evidence type="ECO:0000313" key="11">
    <source>
        <dbReference type="Proteomes" id="UP000812440"/>
    </source>
</evidence>
<feature type="compositionally biased region" description="Polar residues" evidence="8">
    <location>
        <begin position="318"/>
        <end position="338"/>
    </location>
</feature>
<comment type="function">
    <text evidence="1">May play a role in the trafficking of a subset of G-protein coupled receptors.</text>
</comment>